<dbReference type="InterPro" id="IPR057336">
    <property type="entry name" value="GerAC_N"/>
</dbReference>
<evidence type="ECO:0000256" key="1">
    <source>
        <dbReference type="ARBA" id="ARBA00004635"/>
    </source>
</evidence>
<dbReference type="PANTHER" id="PTHR35789:SF1">
    <property type="entry name" value="SPORE GERMINATION PROTEIN B3"/>
    <property type="match status" value="1"/>
</dbReference>
<dbReference type="GO" id="GO:0009847">
    <property type="term" value="P:spore germination"/>
    <property type="evidence" value="ECO:0007669"/>
    <property type="project" value="InterPro"/>
</dbReference>
<evidence type="ECO:0000313" key="11">
    <source>
        <dbReference type="Proteomes" id="UP000009315"/>
    </source>
</evidence>
<dbReference type="GO" id="GO:0016020">
    <property type="term" value="C:membrane"/>
    <property type="evidence" value="ECO:0007669"/>
    <property type="project" value="UniProtKB-SubCell"/>
</dbReference>
<reference evidence="10 11" key="1">
    <citation type="journal article" date="2013" name="Genome Announc.">
        <title>Genome Sequence of the Sulfate-Reducing Bacterium Desulfotomaculum hydrothermale Lam5(T).</title>
        <authorList>
            <person name="Amin O."/>
            <person name="Fardeau M.L."/>
            <person name="Valette O."/>
            <person name="Hirschler-Rea A."/>
            <person name="Barbe V."/>
            <person name="Medigue C."/>
            <person name="Vacherie B."/>
            <person name="Ollivier B."/>
            <person name="Bertin P.N."/>
            <person name="Dolla A."/>
        </authorList>
    </citation>
    <scope>NUCLEOTIDE SEQUENCE [LARGE SCALE GENOMIC DNA]</scope>
    <source>
        <strain evidence="11">Lam5 / DSM 18033</strain>
    </source>
</reference>
<comment type="similarity">
    <text evidence="2">Belongs to the GerABKC lipoprotein family.</text>
</comment>
<proteinExistence type="inferred from homology"/>
<dbReference type="STRING" id="1121428.DESHY_110087"/>
<dbReference type="InterPro" id="IPR046953">
    <property type="entry name" value="Spore_GerAC-like_C"/>
</dbReference>
<dbReference type="Pfam" id="PF05504">
    <property type="entry name" value="Spore_GerAC"/>
    <property type="match status" value="1"/>
</dbReference>
<dbReference type="NCBIfam" id="TIGR02887">
    <property type="entry name" value="spore_ger_x_C"/>
    <property type="match status" value="1"/>
</dbReference>
<feature type="domain" description="Spore germination protein N-terminal" evidence="9">
    <location>
        <begin position="53"/>
        <end position="226"/>
    </location>
</feature>
<accession>K8E6N9</accession>
<dbReference type="PANTHER" id="PTHR35789">
    <property type="entry name" value="SPORE GERMINATION PROTEIN B3"/>
    <property type="match status" value="1"/>
</dbReference>
<evidence type="ECO:0000259" key="9">
    <source>
        <dbReference type="Pfam" id="PF25198"/>
    </source>
</evidence>
<evidence type="ECO:0000256" key="7">
    <source>
        <dbReference type="ARBA" id="ARBA00023288"/>
    </source>
</evidence>
<evidence type="ECO:0000256" key="5">
    <source>
        <dbReference type="ARBA" id="ARBA00023136"/>
    </source>
</evidence>
<gene>
    <name evidence="10" type="ORF">DESHY_110087</name>
</gene>
<keyword evidence="5" id="KW-0472">Membrane</keyword>
<dbReference type="eggNOG" id="ENOG502Z849">
    <property type="taxonomic scope" value="Bacteria"/>
</dbReference>
<keyword evidence="11" id="KW-1185">Reference proteome</keyword>
<protein>
    <submittedName>
        <fullName evidence="10">Germination protein, Ger(X)C family</fullName>
    </submittedName>
</protein>
<organism evidence="10 11">
    <name type="scientific">Desulforamulus hydrothermalis Lam5 = DSM 18033</name>
    <dbReference type="NCBI Taxonomy" id="1121428"/>
    <lineage>
        <taxon>Bacteria</taxon>
        <taxon>Bacillati</taxon>
        <taxon>Bacillota</taxon>
        <taxon>Clostridia</taxon>
        <taxon>Eubacteriales</taxon>
        <taxon>Peptococcaceae</taxon>
        <taxon>Desulforamulus</taxon>
    </lineage>
</organism>
<keyword evidence="4" id="KW-0732">Signal</keyword>
<keyword evidence="7" id="KW-0449">Lipoprotein</keyword>
<evidence type="ECO:0000256" key="4">
    <source>
        <dbReference type="ARBA" id="ARBA00022729"/>
    </source>
</evidence>
<dbReference type="InterPro" id="IPR008844">
    <property type="entry name" value="Spore_GerAC-like"/>
</dbReference>
<dbReference type="Proteomes" id="UP000009315">
    <property type="component" value="Unassembled WGS sequence"/>
</dbReference>
<evidence type="ECO:0000256" key="3">
    <source>
        <dbReference type="ARBA" id="ARBA00022544"/>
    </source>
</evidence>
<comment type="caution">
    <text evidence="10">The sequence shown here is derived from an EMBL/GenBank/DDBJ whole genome shotgun (WGS) entry which is preliminary data.</text>
</comment>
<comment type="subcellular location">
    <subcellularLocation>
        <location evidence="1">Membrane</location>
        <topology evidence="1">Lipid-anchor</topology>
    </subcellularLocation>
</comment>
<evidence type="ECO:0000256" key="6">
    <source>
        <dbReference type="ARBA" id="ARBA00023139"/>
    </source>
</evidence>
<dbReference type="EMBL" id="CAOS01000003">
    <property type="protein sequence ID" value="CCO07143.1"/>
    <property type="molecule type" value="Genomic_DNA"/>
</dbReference>
<feature type="domain" description="Spore germination GerAC-like C-terminal" evidence="8">
    <location>
        <begin position="264"/>
        <end position="430"/>
    </location>
</feature>
<dbReference type="Pfam" id="PF25198">
    <property type="entry name" value="Spore_GerAC_N"/>
    <property type="match status" value="1"/>
</dbReference>
<name>K8E6N9_9FIRM</name>
<sequence>MLKTTGRLPNKRIHGQAGVNCMVEKQPGLHPVRMLRMLIMILLPVFCTGCIGARETDEIAIILAVGFDKGKNAPLEMTVTVANPRAFAAGESGGSQEEPFLTASVEGPSIWECYLLFNSFGSREMSFQHTRAYVFSEEIARQGLGKYLNSLLRHLEVRRNSSLFICQGTAKEFLQKNMPKLEASPAKQYEFMDRISGITGLFPDRDIHGFYKTVKTLHSNPTAALVGITKGQKAHAAADQPLRIPYAAQEVPQSGGTGYAEFIGTAVFQKDKLVGRLNGDETRTMLLLEGQFNLSTFTLRDPLHRDKLVTLRLRQGKKPDIEFKQQEGRLLIKEKIFLEGEFWAIESCENYEKPGKKKVLEEYFDRQMEQLARQLVEKTKQEGYGDIFGFDRYYRKYLNSWEAWENLLWQEIYANAEIEVDFQTNIRRTGLIRKMAAEKKEQ</sequence>
<dbReference type="InterPro" id="IPR038501">
    <property type="entry name" value="Spore_GerAC_C_sf"/>
</dbReference>
<dbReference type="AlphaFoldDB" id="K8E6N9"/>
<keyword evidence="6" id="KW-0564">Palmitate</keyword>
<evidence type="ECO:0000256" key="2">
    <source>
        <dbReference type="ARBA" id="ARBA00007886"/>
    </source>
</evidence>
<keyword evidence="3" id="KW-0309">Germination</keyword>
<dbReference type="Gene3D" id="3.30.300.210">
    <property type="entry name" value="Nutrient germinant receptor protein C, domain 3"/>
    <property type="match status" value="1"/>
</dbReference>
<evidence type="ECO:0000259" key="8">
    <source>
        <dbReference type="Pfam" id="PF05504"/>
    </source>
</evidence>
<evidence type="ECO:0000313" key="10">
    <source>
        <dbReference type="EMBL" id="CCO07143.1"/>
    </source>
</evidence>